<accession>A0A0A7FVE6</accession>
<dbReference type="KEGG" id="cbv:U729_743"/>
<dbReference type="Pfam" id="PF01497">
    <property type="entry name" value="Peripla_BP_2"/>
    <property type="match status" value="1"/>
</dbReference>
<evidence type="ECO:0000256" key="5">
    <source>
        <dbReference type="SAM" id="SignalP"/>
    </source>
</evidence>
<keyword evidence="3" id="KW-0813">Transport</keyword>
<comment type="subcellular location">
    <subcellularLocation>
        <location evidence="1">Cell envelope</location>
    </subcellularLocation>
</comment>
<dbReference type="GO" id="GO:1901678">
    <property type="term" value="P:iron coordination entity transport"/>
    <property type="evidence" value="ECO:0007669"/>
    <property type="project" value="UniProtKB-ARBA"/>
</dbReference>
<dbReference type="HOGENOM" id="CLU_038034_0_1_9"/>
<dbReference type="SUPFAM" id="SSF53807">
    <property type="entry name" value="Helical backbone' metal receptor"/>
    <property type="match status" value="1"/>
</dbReference>
<evidence type="ECO:0000313" key="7">
    <source>
        <dbReference type="EMBL" id="AIY83597.1"/>
    </source>
</evidence>
<feature type="domain" description="Fe/B12 periplasmic-binding" evidence="6">
    <location>
        <begin position="54"/>
        <end position="312"/>
    </location>
</feature>
<evidence type="ECO:0000259" key="6">
    <source>
        <dbReference type="PROSITE" id="PS50983"/>
    </source>
</evidence>
<reference evidence="7 8" key="1">
    <citation type="journal article" date="2015" name="Infect. Genet. Evol.">
        <title>Genomic sequences of six botulinum neurotoxin-producing strains representing three clostridial species illustrate the mobility and diversity of botulinum neurotoxin genes.</title>
        <authorList>
            <person name="Smith T.J."/>
            <person name="Hill K.K."/>
            <person name="Xie G."/>
            <person name="Foley B.T."/>
            <person name="Williamson C.H."/>
            <person name="Foster J.T."/>
            <person name="Johnson S.L."/>
            <person name="Chertkov O."/>
            <person name="Teshima H."/>
            <person name="Gibbons H.S."/>
            <person name="Johnsky L.A."/>
            <person name="Karavis M.A."/>
            <person name="Smith L.A."/>
        </authorList>
    </citation>
    <scope>NUCLEOTIDE SEQUENCE [LARGE SCALE GENOMIC DNA]</scope>
    <source>
        <strain evidence="7">Sullivan</strain>
    </source>
</reference>
<evidence type="ECO:0000313" key="8">
    <source>
        <dbReference type="Proteomes" id="UP000030635"/>
    </source>
</evidence>
<gene>
    <name evidence="7" type="ORF">U729_743</name>
</gene>
<comment type="similarity">
    <text evidence="2">Belongs to the bacterial solute-binding protein 8 family.</text>
</comment>
<keyword evidence="4 5" id="KW-0732">Signal</keyword>
<evidence type="ECO:0000256" key="4">
    <source>
        <dbReference type="ARBA" id="ARBA00022729"/>
    </source>
</evidence>
<dbReference type="InterPro" id="IPR051313">
    <property type="entry name" value="Bact_iron-sidero_bind"/>
</dbReference>
<dbReference type="PROSITE" id="PS51257">
    <property type="entry name" value="PROKAR_LIPOPROTEIN"/>
    <property type="match status" value="1"/>
</dbReference>
<dbReference type="PANTHER" id="PTHR30532:SF21">
    <property type="entry name" value="SIDEROPHORE-BINDING LIPOPROTEIN YFIY-RELATED"/>
    <property type="match status" value="1"/>
</dbReference>
<dbReference type="EMBL" id="CP006905">
    <property type="protein sequence ID" value="AIY83597.1"/>
    <property type="molecule type" value="Genomic_DNA"/>
</dbReference>
<sequence length="312" mass="34654">MKKLKSLILIALSVASMGVFVACGDTTKSDNKEAEKRTVTTLKGDVEIPTNPQRIVDISGSSEDLAILGYTPVGTANIDSYDTTKVPSYMSDKFKDTKVVGHSMMETMDMEAILSCNPDLIIMSQRQEKIYDQLKDIAPTVMIKDYANDWRDRLTDIGKLFEKEDIAKTWLENYDKKAEELGKEVISKKGNETYLPVLASPGNFFVFTDAGIGSILYDDMKLAKPKNMPKQDGISLPQVTMEGLTGIDADNIVVIADESNKKDLEASKVWSQIRAVKNGNVVMLNTSPYFTQVYNPIGKELILESIKNELVK</sequence>
<dbReference type="Proteomes" id="UP000030635">
    <property type="component" value="Chromosome"/>
</dbReference>
<dbReference type="Gene3D" id="3.40.50.1980">
    <property type="entry name" value="Nitrogenase molybdenum iron protein domain"/>
    <property type="match status" value="2"/>
</dbReference>
<dbReference type="eggNOG" id="COG0614">
    <property type="taxonomic scope" value="Bacteria"/>
</dbReference>
<dbReference type="OrthoDB" id="9793175at2"/>
<feature type="chain" id="PRO_5038944646" evidence="5">
    <location>
        <begin position="22"/>
        <end position="312"/>
    </location>
</feature>
<dbReference type="GO" id="GO:0030288">
    <property type="term" value="C:outer membrane-bounded periplasmic space"/>
    <property type="evidence" value="ECO:0007669"/>
    <property type="project" value="TreeGrafter"/>
</dbReference>
<evidence type="ECO:0000256" key="2">
    <source>
        <dbReference type="ARBA" id="ARBA00008814"/>
    </source>
</evidence>
<dbReference type="STRING" id="1561.NPD11_2262"/>
<keyword evidence="8" id="KW-1185">Reference proteome</keyword>
<feature type="signal peptide" evidence="5">
    <location>
        <begin position="1"/>
        <end position="21"/>
    </location>
</feature>
<dbReference type="AlphaFoldDB" id="A0A0A7FVE6"/>
<dbReference type="RefSeq" id="WP_039311744.1">
    <property type="nucleotide sequence ID" value="NZ_CP006905.1"/>
</dbReference>
<dbReference type="InterPro" id="IPR002491">
    <property type="entry name" value="ABC_transptr_periplasmic_BD"/>
</dbReference>
<proteinExistence type="inferred from homology"/>
<organism evidence="7 8">
    <name type="scientific">Clostridium baratii str. Sullivan</name>
    <dbReference type="NCBI Taxonomy" id="1415775"/>
    <lineage>
        <taxon>Bacteria</taxon>
        <taxon>Bacillati</taxon>
        <taxon>Bacillota</taxon>
        <taxon>Clostridia</taxon>
        <taxon>Eubacteriales</taxon>
        <taxon>Clostridiaceae</taxon>
        <taxon>Clostridium</taxon>
    </lineage>
</organism>
<evidence type="ECO:0000256" key="3">
    <source>
        <dbReference type="ARBA" id="ARBA00022448"/>
    </source>
</evidence>
<dbReference type="PANTHER" id="PTHR30532">
    <property type="entry name" value="IRON III DICITRATE-BINDING PERIPLASMIC PROTEIN"/>
    <property type="match status" value="1"/>
</dbReference>
<evidence type="ECO:0000256" key="1">
    <source>
        <dbReference type="ARBA" id="ARBA00004196"/>
    </source>
</evidence>
<dbReference type="PROSITE" id="PS50983">
    <property type="entry name" value="FE_B12_PBP"/>
    <property type="match status" value="1"/>
</dbReference>
<name>A0A0A7FVE6_9CLOT</name>
<protein>
    <submittedName>
        <fullName evidence="7">Periplasmic binding family protein</fullName>
    </submittedName>
</protein>